<evidence type="ECO:0000313" key="5">
    <source>
        <dbReference type="EMBL" id="MBN7816878.1"/>
    </source>
</evidence>
<evidence type="ECO:0000256" key="3">
    <source>
        <dbReference type="ARBA" id="ARBA00023163"/>
    </source>
</evidence>
<reference evidence="5 6" key="1">
    <citation type="submission" date="2021-03" db="EMBL/GenBank/DDBJ databases">
        <title>novel species isolated from a fishpond in China.</title>
        <authorList>
            <person name="Lu H."/>
            <person name="Cai Z."/>
        </authorList>
    </citation>
    <scope>NUCLEOTIDE SEQUENCE [LARGE SCALE GENOMIC DNA]</scope>
    <source>
        <strain evidence="5 6">YJ13C</strain>
    </source>
</reference>
<dbReference type="SMART" id="SM00342">
    <property type="entry name" value="HTH_ARAC"/>
    <property type="match status" value="1"/>
</dbReference>
<keyword evidence="1" id="KW-0805">Transcription regulation</keyword>
<dbReference type="PROSITE" id="PS01124">
    <property type="entry name" value="HTH_ARAC_FAMILY_2"/>
    <property type="match status" value="1"/>
</dbReference>
<name>A0ABS3CIE9_9BACT</name>
<evidence type="ECO:0000259" key="4">
    <source>
        <dbReference type="PROSITE" id="PS01124"/>
    </source>
</evidence>
<evidence type="ECO:0000256" key="2">
    <source>
        <dbReference type="ARBA" id="ARBA00023125"/>
    </source>
</evidence>
<dbReference type="Proteomes" id="UP000664480">
    <property type="component" value="Unassembled WGS sequence"/>
</dbReference>
<organism evidence="5 6">
    <name type="scientific">Algoriphagus pacificus</name>
    <dbReference type="NCBI Taxonomy" id="2811234"/>
    <lineage>
        <taxon>Bacteria</taxon>
        <taxon>Pseudomonadati</taxon>
        <taxon>Bacteroidota</taxon>
        <taxon>Cytophagia</taxon>
        <taxon>Cytophagales</taxon>
        <taxon>Cyclobacteriaceae</taxon>
        <taxon>Algoriphagus</taxon>
    </lineage>
</organism>
<dbReference type="InterPro" id="IPR018060">
    <property type="entry name" value="HTH_AraC"/>
</dbReference>
<dbReference type="InterPro" id="IPR018062">
    <property type="entry name" value="HTH_AraC-typ_CS"/>
</dbReference>
<dbReference type="EMBL" id="JAFKCU010000003">
    <property type="protein sequence ID" value="MBN7816878.1"/>
    <property type="molecule type" value="Genomic_DNA"/>
</dbReference>
<dbReference type="InterPro" id="IPR020449">
    <property type="entry name" value="Tscrpt_reg_AraC-type_HTH"/>
</dbReference>
<dbReference type="InterPro" id="IPR009057">
    <property type="entry name" value="Homeodomain-like_sf"/>
</dbReference>
<keyword evidence="3" id="KW-0804">Transcription</keyword>
<comment type="caution">
    <text evidence="5">The sequence shown here is derived from an EMBL/GenBank/DDBJ whole genome shotgun (WGS) entry which is preliminary data.</text>
</comment>
<dbReference type="PANTHER" id="PTHR43280">
    <property type="entry name" value="ARAC-FAMILY TRANSCRIPTIONAL REGULATOR"/>
    <property type="match status" value="1"/>
</dbReference>
<feature type="domain" description="HTH araC/xylS-type" evidence="4">
    <location>
        <begin position="197"/>
        <end position="298"/>
    </location>
</feature>
<dbReference type="PANTHER" id="PTHR43280:SF32">
    <property type="entry name" value="TRANSCRIPTIONAL REGULATORY PROTEIN"/>
    <property type="match status" value="1"/>
</dbReference>
<dbReference type="RefSeq" id="WP_206587535.1">
    <property type="nucleotide sequence ID" value="NZ_JAFKCU010000003.1"/>
</dbReference>
<dbReference type="PROSITE" id="PS00041">
    <property type="entry name" value="HTH_ARAC_FAMILY_1"/>
    <property type="match status" value="1"/>
</dbReference>
<gene>
    <name evidence="5" type="ORF">J0A69_15635</name>
</gene>
<accession>A0ABS3CIE9</accession>
<evidence type="ECO:0000256" key="1">
    <source>
        <dbReference type="ARBA" id="ARBA00023015"/>
    </source>
</evidence>
<dbReference type="Pfam" id="PF12833">
    <property type="entry name" value="HTH_18"/>
    <property type="match status" value="1"/>
</dbReference>
<keyword evidence="2" id="KW-0238">DNA-binding</keyword>
<keyword evidence="6" id="KW-1185">Reference proteome</keyword>
<evidence type="ECO:0000313" key="6">
    <source>
        <dbReference type="Proteomes" id="UP000664480"/>
    </source>
</evidence>
<proteinExistence type="predicted"/>
<dbReference type="PRINTS" id="PR00032">
    <property type="entry name" value="HTHARAC"/>
</dbReference>
<protein>
    <submittedName>
        <fullName evidence="5">AraC family transcriptional regulator</fullName>
    </submittedName>
</protein>
<sequence>MEKQENVRLRTVSQFNEERGQKTLHPLITVLDQSKSSLLKPTQWLSELYIIFYKDKKCSEVKYGRQHYDYQDGTMMFISPGQIMGIEEDGLYQPNGWALAFHPDFLLGTSLNKQISGYGFFSYQVNEALHLSEMESEVIFTCFRNILNELSQNIDTHSKKLVANNVELLLNYSSRFYERQFITREHVSIGILEKFEKSLFDYYHSDSVEKDGLPTVGFFANELHLSSNYFGDLIKKQTGKSAREFIQDRIIEISKDLLLDNSNSVSDVAYQIGFKHPQHFSRLFKRYTGKTPQEYQNLN</sequence>
<dbReference type="SUPFAM" id="SSF46689">
    <property type="entry name" value="Homeodomain-like"/>
    <property type="match status" value="1"/>
</dbReference>
<dbReference type="Gene3D" id="1.10.10.60">
    <property type="entry name" value="Homeodomain-like"/>
    <property type="match status" value="2"/>
</dbReference>